<sequence length="294" mass="32348">MMFEGFTAQDVPVNGTVLRCRIGGSGPALLLLHGHPQTHVMWHRVAPALAERFTVVCADLRGYGDSARPDAGPESHAYSKRTMAADMAELMSTLGFAQFRIAAHDRGARVAHRLLLDHPGRVLRAMLLDIAPTLDMYEQTGEAFARAYWHWFFLIQAAPLPERLIEADPCAYIRDVMGRRHAGLGAFAPEALQEYLRCIAIPGTAASICADYRASAGIDLEHDRADRAKGQKVTVPLRVLWGAEGAVGRCFPVLDLWRKAAAEVTGKALDCGHYIAEEQPADLLEEMLDFFATR</sequence>
<evidence type="ECO:0000259" key="1">
    <source>
        <dbReference type="Pfam" id="PF00561"/>
    </source>
</evidence>
<dbReference type="InterPro" id="IPR000073">
    <property type="entry name" value="AB_hydrolase_1"/>
</dbReference>
<dbReference type="SUPFAM" id="SSF53474">
    <property type="entry name" value="alpha/beta-Hydrolases"/>
    <property type="match status" value="1"/>
</dbReference>
<dbReference type="PANTHER" id="PTHR43798:SF33">
    <property type="entry name" value="HYDROLASE, PUTATIVE (AFU_ORTHOLOGUE AFUA_2G14860)-RELATED"/>
    <property type="match status" value="1"/>
</dbReference>
<dbReference type="Pfam" id="PF00561">
    <property type="entry name" value="Abhydrolase_1"/>
    <property type="match status" value="1"/>
</dbReference>
<feature type="domain" description="AB hydrolase-1" evidence="1">
    <location>
        <begin position="27"/>
        <end position="161"/>
    </location>
</feature>
<dbReference type="Gene3D" id="3.40.50.1820">
    <property type="entry name" value="alpha/beta hydrolase"/>
    <property type="match status" value="1"/>
</dbReference>
<proteinExistence type="predicted"/>
<organism evidence="2 3">
    <name type="scientific">Comamonas brasiliensis</name>
    <dbReference type="NCBI Taxonomy" id="1812482"/>
    <lineage>
        <taxon>Bacteria</taxon>
        <taxon>Pseudomonadati</taxon>
        <taxon>Pseudomonadota</taxon>
        <taxon>Betaproteobacteria</taxon>
        <taxon>Burkholderiales</taxon>
        <taxon>Comamonadaceae</taxon>
        <taxon>Comamonas</taxon>
    </lineage>
</organism>
<dbReference type="GO" id="GO:0018785">
    <property type="term" value="F:haloacetate dehalogenase activity"/>
    <property type="evidence" value="ECO:0007669"/>
    <property type="project" value="UniProtKB-EC"/>
</dbReference>
<name>A0ABS5LY27_9BURK</name>
<reference evidence="2 3" key="1">
    <citation type="submission" date="2020-03" db="EMBL/GenBank/DDBJ databases">
        <title>The role of nitrogen metabolism on polyethylene biodegradation.</title>
        <authorList>
            <person name="Peixoto J."/>
            <person name="Vizzotto C.S."/>
            <person name="Ramos A."/>
            <person name="Alves G."/>
            <person name="Steindorff A."/>
            <person name="Kruger R."/>
        </authorList>
    </citation>
    <scope>NUCLEOTIDE SEQUENCE [LARGE SCALE GENOMIC DNA]</scope>
    <source>
        <strain evidence="2 3">PE63</strain>
    </source>
</reference>
<comment type="caution">
    <text evidence="2">The sequence shown here is derived from an EMBL/GenBank/DDBJ whole genome shotgun (WGS) entry which is preliminary data.</text>
</comment>
<evidence type="ECO:0000313" key="2">
    <source>
        <dbReference type="EMBL" id="MBS3021096.1"/>
    </source>
</evidence>
<dbReference type="EC" id="3.8.1.3" evidence="2"/>
<dbReference type="Proteomes" id="UP001647436">
    <property type="component" value="Unassembled WGS sequence"/>
</dbReference>
<evidence type="ECO:0000313" key="3">
    <source>
        <dbReference type="Proteomes" id="UP001647436"/>
    </source>
</evidence>
<protein>
    <submittedName>
        <fullName evidence="2">Fluoroacetate dehalogenase</fullName>
        <ecNumber evidence="2">3.8.1.3</ecNumber>
    </submittedName>
</protein>
<dbReference type="PANTHER" id="PTHR43798">
    <property type="entry name" value="MONOACYLGLYCEROL LIPASE"/>
    <property type="match status" value="1"/>
</dbReference>
<dbReference type="InterPro" id="IPR050266">
    <property type="entry name" value="AB_hydrolase_sf"/>
</dbReference>
<accession>A0ABS5LY27</accession>
<dbReference type="EMBL" id="JAANES010000005">
    <property type="protein sequence ID" value="MBS3021096.1"/>
    <property type="molecule type" value="Genomic_DNA"/>
</dbReference>
<dbReference type="InterPro" id="IPR029058">
    <property type="entry name" value="AB_hydrolase_fold"/>
</dbReference>
<keyword evidence="2" id="KW-0378">Hydrolase</keyword>
<keyword evidence="3" id="KW-1185">Reference proteome</keyword>
<gene>
    <name evidence="2" type="ORF">DJFAAGMI_03860</name>
</gene>